<evidence type="ECO:0000256" key="1">
    <source>
        <dbReference type="ARBA" id="ARBA00004651"/>
    </source>
</evidence>
<dbReference type="SUPFAM" id="SSF103481">
    <property type="entry name" value="Multidrug resistance efflux transporter EmrE"/>
    <property type="match status" value="2"/>
</dbReference>
<comment type="similarity">
    <text evidence="2">Belongs to the EamA transporter family.</text>
</comment>
<reference evidence="10 11" key="1">
    <citation type="submission" date="2012-05" db="EMBL/GenBank/DDBJ databases">
        <authorList>
            <person name="Weinstock G."/>
            <person name="Sodergren E."/>
            <person name="Lobos E.A."/>
            <person name="Fulton L."/>
            <person name="Fulton R."/>
            <person name="Courtney L."/>
            <person name="Fronick C."/>
            <person name="O'Laughlin M."/>
            <person name="Godfrey J."/>
            <person name="Wilson R.M."/>
            <person name="Miner T."/>
            <person name="Farmer C."/>
            <person name="Delehaunty K."/>
            <person name="Cordes M."/>
            <person name="Minx P."/>
            <person name="Tomlinson C."/>
            <person name="Chen J."/>
            <person name="Wollam A."/>
            <person name="Pepin K.H."/>
            <person name="Bhonagiri V."/>
            <person name="Zhang X."/>
            <person name="Suruliraj S."/>
            <person name="Warren W."/>
            <person name="Mitreva M."/>
            <person name="Mardis E.R."/>
            <person name="Wilson R.K."/>
        </authorList>
    </citation>
    <scope>NUCLEOTIDE SEQUENCE [LARGE SCALE GENOMIC DNA]</scope>
    <source>
        <strain evidence="10 11">F0235</strain>
    </source>
</reference>
<keyword evidence="11" id="KW-1185">Reference proteome</keyword>
<keyword evidence="7 8" id="KW-0472">Membrane</keyword>
<name>L1MFI4_9CORY</name>
<evidence type="ECO:0000256" key="4">
    <source>
        <dbReference type="ARBA" id="ARBA00022475"/>
    </source>
</evidence>
<dbReference type="PANTHER" id="PTHR22911">
    <property type="entry name" value="ACYL-MALONYL CONDENSING ENZYME-RELATED"/>
    <property type="match status" value="1"/>
</dbReference>
<dbReference type="OrthoDB" id="369870at2"/>
<evidence type="ECO:0000256" key="5">
    <source>
        <dbReference type="ARBA" id="ARBA00022692"/>
    </source>
</evidence>
<dbReference type="GO" id="GO:0005886">
    <property type="term" value="C:plasma membrane"/>
    <property type="evidence" value="ECO:0007669"/>
    <property type="project" value="UniProtKB-SubCell"/>
</dbReference>
<keyword evidence="4" id="KW-1003">Cell membrane</keyword>
<dbReference type="InterPro" id="IPR004626">
    <property type="entry name" value="RarD"/>
</dbReference>
<dbReference type="NCBIfam" id="TIGR00688">
    <property type="entry name" value="rarD"/>
    <property type="match status" value="1"/>
</dbReference>
<dbReference type="Proteomes" id="UP000010445">
    <property type="component" value="Unassembled WGS sequence"/>
</dbReference>
<feature type="transmembrane region" description="Helical" evidence="8">
    <location>
        <begin position="117"/>
        <end position="135"/>
    </location>
</feature>
<sequence length="284" mass="30773">MLYTVLAYLIWGSFAAFFPLLKPAAPLEILAHRVVWTAVFMLILIVATKAIRELRAADRRTWLSIGAASIIIAVNWLLYVVAVNSGHVSDAAFGYFINPLVNVLLGMVFLGERLRSLQKISVTIAACAVIMLTIASGQPPLLGLGLAFSFGFYGLIKKRVNVSAAASLAAETMVLFPIALLYLVFLTTQHQSTFTGFGAGHTALLISAGLVTAVPLLLFGLGAKLIPLSTVGMLQYMTPTMQMLWAVFVVDEQLTPIRWVGFVIIWISVAIYLSDIVVARRSTA</sequence>
<evidence type="ECO:0000256" key="2">
    <source>
        <dbReference type="ARBA" id="ARBA00007362"/>
    </source>
</evidence>
<dbReference type="AlphaFoldDB" id="L1MFI4"/>
<evidence type="ECO:0000256" key="6">
    <source>
        <dbReference type="ARBA" id="ARBA00022989"/>
    </source>
</evidence>
<protein>
    <submittedName>
        <fullName evidence="10">Protein RarD</fullName>
    </submittedName>
</protein>
<feature type="transmembrane region" description="Helical" evidence="8">
    <location>
        <begin position="62"/>
        <end position="81"/>
    </location>
</feature>
<gene>
    <name evidence="10" type="ORF">HMPREF9997_01632</name>
</gene>
<feature type="transmembrane region" description="Helical" evidence="8">
    <location>
        <begin position="168"/>
        <end position="187"/>
    </location>
</feature>
<evidence type="ECO:0000256" key="7">
    <source>
        <dbReference type="ARBA" id="ARBA00023136"/>
    </source>
</evidence>
<dbReference type="EMBL" id="AMEM01000022">
    <property type="protein sequence ID" value="EKX89729.1"/>
    <property type="molecule type" value="Genomic_DNA"/>
</dbReference>
<comment type="caution">
    <text evidence="10">The sequence shown here is derived from an EMBL/GenBank/DDBJ whole genome shotgun (WGS) entry which is preliminary data.</text>
</comment>
<dbReference type="eggNOG" id="COG2962">
    <property type="taxonomic scope" value="Bacteria"/>
</dbReference>
<dbReference type="STRING" id="1035195.HMPREF9997_01632"/>
<dbReference type="InterPro" id="IPR037185">
    <property type="entry name" value="EmrE-like"/>
</dbReference>
<keyword evidence="5 8" id="KW-0812">Transmembrane</keyword>
<accession>L1MFI4</accession>
<evidence type="ECO:0000256" key="8">
    <source>
        <dbReference type="SAM" id="Phobius"/>
    </source>
</evidence>
<dbReference type="RefSeq" id="WP_006063861.1">
    <property type="nucleotide sequence ID" value="NZ_KB290831.1"/>
</dbReference>
<dbReference type="HOGENOM" id="CLU_054508_1_0_11"/>
<dbReference type="InterPro" id="IPR000620">
    <property type="entry name" value="EamA_dom"/>
</dbReference>
<feature type="transmembrane region" description="Helical" evidence="8">
    <location>
        <begin position="199"/>
        <end position="221"/>
    </location>
</feature>
<organism evidence="10 11">
    <name type="scientific">Corynebacterium durum F0235</name>
    <dbReference type="NCBI Taxonomy" id="1035195"/>
    <lineage>
        <taxon>Bacteria</taxon>
        <taxon>Bacillati</taxon>
        <taxon>Actinomycetota</taxon>
        <taxon>Actinomycetes</taxon>
        <taxon>Mycobacteriales</taxon>
        <taxon>Corynebacteriaceae</taxon>
        <taxon>Corynebacterium</taxon>
    </lineage>
</organism>
<evidence type="ECO:0000259" key="9">
    <source>
        <dbReference type="Pfam" id="PF00892"/>
    </source>
</evidence>
<feature type="transmembrane region" description="Helical" evidence="8">
    <location>
        <begin position="31"/>
        <end position="50"/>
    </location>
</feature>
<keyword evidence="3" id="KW-0813">Transport</keyword>
<feature type="transmembrane region" description="Helical" evidence="8">
    <location>
        <begin position="256"/>
        <end position="278"/>
    </location>
</feature>
<feature type="transmembrane region" description="Helical" evidence="8">
    <location>
        <begin position="93"/>
        <end position="110"/>
    </location>
</feature>
<evidence type="ECO:0000256" key="3">
    <source>
        <dbReference type="ARBA" id="ARBA00022448"/>
    </source>
</evidence>
<feature type="domain" description="EamA" evidence="9">
    <location>
        <begin position="2"/>
        <end position="133"/>
    </location>
</feature>
<proteinExistence type="inferred from homology"/>
<dbReference type="PANTHER" id="PTHR22911:SF137">
    <property type="entry name" value="SOLUTE CARRIER FAMILY 35 MEMBER G2-RELATED"/>
    <property type="match status" value="1"/>
</dbReference>
<feature type="transmembrane region" description="Helical" evidence="8">
    <location>
        <begin position="233"/>
        <end position="250"/>
    </location>
</feature>
<dbReference type="Pfam" id="PF00892">
    <property type="entry name" value="EamA"/>
    <property type="match status" value="2"/>
</dbReference>
<feature type="domain" description="EamA" evidence="9">
    <location>
        <begin position="141"/>
        <end position="272"/>
    </location>
</feature>
<evidence type="ECO:0000313" key="10">
    <source>
        <dbReference type="EMBL" id="EKX89729.1"/>
    </source>
</evidence>
<keyword evidence="6 8" id="KW-1133">Transmembrane helix</keyword>
<comment type="subcellular location">
    <subcellularLocation>
        <location evidence="1">Cell membrane</location>
        <topology evidence="1">Multi-pass membrane protein</topology>
    </subcellularLocation>
</comment>
<dbReference type="PATRIC" id="fig|1035195.3.peg.1471"/>
<evidence type="ECO:0000313" key="11">
    <source>
        <dbReference type="Proteomes" id="UP000010445"/>
    </source>
</evidence>